<organism evidence="3 4">
    <name type="scientific">Streptomyces antimycoticus</name>
    <dbReference type="NCBI Taxonomy" id="68175"/>
    <lineage>
        <taxon>Bacteria</taxon>
        <taxon>Bacillati</taxon>
        <taxon>Actinomycetota</taxon>
        <taxon>Actinomycetes</taxon>
        <taxon>Kitasatosporales</taxon>
        <taxon>Streptomycetaceae</taxon>
        <taxon>Streptomyces</taxon>
        <taxon>Streptomyces violaceusniger group</taxon>
    </lineage>
</organism>
<feature type="domain" description="HTH cro/C1-type" evidence="2">
    <location>
        <begin position="11"/>
        <end position="65"/>
    </location>
</feature>
<dbReference type="CDD" id="cd00093">
    <property type="entry name" value="HTH_XRE"/>
    <property type="match status" value="2"/>
</dbReference>
<dbReference type="Pfam" id="PF13560">
    <property type="entry name" value="HTH_31"/>
    <property type="match status" value="1"/>
</dbReference>
<dbReference type="Pfam" id="PF01381">
    <property type="entry name" value="HTH_3"/>
    <property type="match status" value="1"/>
</dbReference>
<dbReference type="GO" id="GO:0003677">
    <property type="term" value="F:DNA binding"/>
    <property type="evidence" value="ECO:0007669"/>
    <property type="project" value="UniProtKB-KW"/>
</dbReference>
<accession>A0A499U9Q7</accession>
<feature type="domain" description="HTH cro/C1-type" evidence="2">
    <location>
        <begin position="74"/>
        <end position="128"/>
    </location>
</feature>
<sequence>MPARHFDGGRLRRVRRAADLSQAEVAKAVDVSRAMVSKWESNVASPEAERLPALAAAVMCPLDELFPREDEPDLADLRHDAGLTQRKAAHFIGASPLPISNAERGVRRLDEAYVAPLAQAYRVSEAALLAAQDRSFGIVAPARPVSRPPTPQTLSEKVRYLLDQTYPHSTPPSDAELASRVNATVSENLLGEKGMRDLRMGTRNASEVLDGRPESLLHEGLSEVFGVSPKFFLPEEAIVREVVEGINLILLTGAEGLSMAARGDEGLSTYTRQRVIELVRDLRQGHLPDSQGPGSL</sequence>
<evidence type="ECO:0000313" key="3">
    <source>
        <dbReference type="EMBL" id="BBJ37364.1"/>
    </source>
</evidence>
<dbReference type="PANTHER" id="PTHR46558">
    <property type="entry name" value="TRACRIPTIONAL REGULATORY PROTEIN-RELATED-RELATED"/>
    <property type="match status" value="1"/>
</dbReference>
<dbReference type="PROSITE" id="PS50943">
    <property type="entry name" value="HTH_CROC1"/>
    <property type="match status" value="2"/>
</dbReference>
<dbReference type="Gene3D" id="1.10.260.40">
    <property type="entry name" value="lambda repressor-like DNA-binding domains"/>
    <property type="match status" value="3"/>
</dbReference>
<dbReference type="EMBL" id="AP019620">
    <property type="protein sequence ID" value="BBJ37364.1"/>
    <property type="molecule type" value="Genomic_DNA"/>
</dbReference>
<dbReference type="SMART" id="SM00530">
    <property type="entry name" value="HTH_XRE"/>
    <property type="match status" value="2"/>
</dbReference>
<dbReference type="InterPro" id="IPR001387">
    <property type="entry name" value="Cro/C1-type_HTH"/>
</dbReference>
<keyword evidence="1" id="KW-0238">DNA-binding</keyword>
<reference evidence="3 4" key="1">
    <citation type="journal article" date="2020" name="Int. J. Syst. Evol. Microbiol.">
        <title>Reclassification of Streptomyces castelarensis and Streptomyces sporoclivatus as later heterotypic synonyms of Streptomyces antimycoticus.</title>
        <authorList>
            <person name="Komaki H."/>
            <person name="Tamura T."/>
        </authorList>
    </citation>
    <scope>NUCLEOTIDE SEQUENCE [LARGE SCALE GENOMIC DNA]</scope>
    <source>
        <strain evidence="3 4">NBRC 100767</strain>
    </source>
</reference>
<protein>
    <recommendedName>
        <fullName evidence="2">HTH cro/C1-type domain-containing protein</fullName>
    </recommendedName>
</protein>
<dbReference type="InterPro" id="IPR010982">
    <property type="entry name" value="Lambda_DNA-bd_dom_sf"/>
</dbReference>
<dbReference type="PANTHER" id="PTHR46558:SF11">
    <property type="entry name" value="HTH-TYPE TRANSCRIPTIONAL REGULATOR XRE"/>
    <property type="match status" value="1"/>
</dbReference>
<evidence type="ECO:0000256" key="1">
    <source>
        <dbReference type="ARBA" id="ARBA00023125"/>
    </source>
</evidence>
<gene>
    <name evidence="3" type="ORF">SSPO_000820</name>
</gene>
<evidence type="ECO:0000313" key="4">
    <source>
        <dbReference type="Proteomes" id="UP000463951"/>
    </source>
</evidence>
<proteinExistence type="predicted"/>
<dbReference type="Proteomes" id="UP000463951">
    <property type="component" value="Chromosome"/>
</dbReference>
<name>A0A499U9Q7_9ACTN</name>
<dbReference type="SUPFAM" id="SSF47413">
    <property type="entry name" value="lambda repressor-like DNA-binding domains"/>
    <property type="match status" value="2"/>
</dbReference>
<dbReference type="AlphaFoldDB" id="A0A499U9Q7"/>
<evidence type="ECO:0000259" key="2">
    <source>
        <dbReference type="PROSITE" id="PS50943"/>
    </source>
</evidence>